<proteinExistence type="predicted"/>
<accession>A0A5J4UCM1</accession>
<dbReference type="EMBL" id="SNRW01017518">
    <property type="protein sequence ID" value="KAA6368268.1"/>
    <property type="molecule type" value="Genomic_DNA"/>
</dbReference>
<sequence>MIMTVIIDMRKIVTIETNSQIWEEVGREKEQFQEKVRSIDRVMMIGLRIYTARSKDNNQDNLGYDAIDENKFYLQSKQFQEHQSTCQVSEQFKKKSSARQITFLLTLMKKALYLGQVQNQSIKKGIHQSQISEQPNNYSLHKIIKNNQINK</sequence>
<gene>
    <name evidence="1" type="ORF">EZS28_036207</name>
</gene>
<organism evidence="1 2">
    <name type="scientific">Streblomastix strix</name>
    <dbReference type="NCBI Taxonomy" id="222440"/>
    <lineage>
        <taxon>Eukaryota</taxon>
        <taxon>Metamonada</taxon>
        <taxon>Preaxostyla</taxon>
        <taxon>Oxymonadida</taxon>
        <taxon>Streblomastigidae</taxon>
        <taxon>Streblomastix</taxon>
    </lineage>
</organism>
<name>A0A5J4UCM1_9EUKA</name>
<dbReference type="AlphaFoldDB" id="A0A5J4UCM1"/>
<dbReference type="Proteomes" id="UP000324800">
    <property type="component" value="Unassembled WGS sequence"/>
</dbReference>
<comment type="caution">
    <text evidence="1">The sequence shown here is derived from an EMBL/GenBank/DDBJ whole genome shotgun (WGS) entry which is preliminary data.</text>
</comment>
<reference evidence="1 2" key="1">
    <citation type="submission" date="2019-03" db="EMBL/GenBank/DDBJ databases">
        <title>Single cell metagenomics reveals metabolic interactions within the superorganism composed of flagellate Streblomastix strix and complex community of Bacteroidetes bacteria on its surface.</title>
        <authorList>
            <person name="Treitli S.C."/>
            <person name="Kolisko M."/>
            <person name="Husnik F."/>
            <person name="Keeling P."/>
            <person name="Hampl V."/>
        </authorList>
    </citation>
    <scope>NUCLEOTIDE SEQUENCE [LARGE SCALE GENOMIC DNA]</scope>
    <source>
        <strain evidence="1">ST1C</strain>
    </source>
</reference>
<evidence type="ECO:0000313" key="1">
    <source>
        <dbReference type="EMBL" id="KAA6368268.1"/>
    </source>
</evidence>
<protein>
    <submittedName>
        <fullName evidence="1">Uncharacterized protein</fullName>
    </submittedName>
</protein>
<evidence type="ECO:0000313" key="2">
    <source>
        <dbReference type="Proteomes" id="UP000324800"/>
    </source>
</evidence>